<protein>
    <submittedName>
        <fullName evidence="4">Amino acid/amide ABC transporter substrate-binding protein, HAAT family</fullName>
    </submittedName>
    <submittedName>
        <fullName evidence="3">Chemotactic signal transduction system periplasmic substrate-binding protein BasB</fullName>
    </submittedName>
</protein>
<reference evidence="3 5" key="1">
    <citation type="journal article" date="2019" name="Microbiol. Resour. Announc.">
        <title>The Genome Sequence of the Halobacterium salinarum Type Strain Is Closely Related to That of Laboratory Strains NRC-1 and R1.</title>
        <authorList>
            <person name="Pfeiffer F."/>
            <person name="Marchfelder A."/>
            <person name="Habermann B."/>
            <person name="Dyall-Smith M.L."/>
        </authorList>
    </citation>
    <scope>NUCLEOTIDE SEQUENCE [LARGE SCALE GENOMIC DNA]</scope>
    <source>
        <strain evidence="3">91-R6</strain>
        <strain evidence="5">ATCC 33171 / DSM 3754 / JCM 8978 / NBRC 102687 / NCIMB 764 / 91-R6</strain>
    </source>
</reference>
<evidence type="ECO:0000313" key="3">
    <source>
        <dbReference type="EMBL" id="QCC45542.1"/>
    </source>
</evidence>
<reference evidence="4 6" key="2">
    <citation type="submission" date="2019-07" db="EMBL/GenBank/DDBJ databases">
        <title>Genomic Encyclopedia of Archaeal and Bacterial Type Strains, Phase II (KMG-II): from individual species to whole genera.</title>
        <authorList>
            <person name="Goeker M."/>
        </authorList>
    </citation>
    <scope>NUCLEOTIDE SEQUENCE [LARGE SCALE GENOMIC DNA]</scope>
    <source>
        <strain evidence="4 6">DSM 3754</strain>
    </source>
</reference>
<dbReference type="EMBL" id="CP038631">
    <property type="protein sequence ID" value="QCC45542.1"/>
    <property type="molecule type" value="Genomic_DNA"/>
</dbReference>
<evidence type="ECO:0000259" key="2">
    <source>
        <dbReference type="Pfam" id="PF13458"/>
    </source>
</evidence>
<dbReference type="SUPFAM" id="SSF53822">
    <property type="entry name" value="Periplasmic binding protein-like I"/>
    <property type="match status" value="1"/>
</dbReference>
<evidence type="ECO:0000313" key="6">
    <source>
        <dbReference type="Proteomes" id="UP000323075"/>
    </source>
</evidence>
<keyword evidence="1" id="KW-0732">Signal</keyword>
<dbReference type="PANTHER" id="PTHR30483:SF6">
    <property type="entry name" value="PERIPLASMIC BINDING PROTEIN OF ABC TRANSPORTER FOR NATURAL AMINO ACIDS"/>
    <property type="match status" value="1"/>
</dbReference>
<proteinExistence type="predicted"/>
<evidence type="ECO:0000313" key="5">
    <source>
        <dbReference type="Proteomes" id="UP000296216"/>
    </source>
</evidence>
<dbReference type="GeneID" id="68694481"/>
<dbReference type="AlphaFoldDB" id="A0A4D6GY44"/>
<evidence type="ECO:0000256" key="1">
    <source>
        <dbReference type="ARBA" id="ARBA00022729"/>
    </source>
</evidence>
<reference evidence="3" key="3">
    <citation type="journal article" name="MicrobiologyOpen">
        <title>Whole-genome comparison between the type strain of Halobacterium salinarum (DSM 3754(T)) and the laboratory strains R1 and NRC-1.</title>
        <authorList>
            <person name="Pfeiffer F."/>
            <person name="Losensky G."/>
            <person name="Marchfelder A."/>
            <person name="Habermann B."/>
            <person name="Dyall-Smith M."/>
        </authorList>
    </citation>
    <scope>NUCLEOTIDE SEQUENCE</scope>
    <source>
        <strain evidence="3">91-R6</strain>
    </source>
</reference>
<dbReference type="SMR" id="A0A4D6GY44"/>
<sequence>MHSTTRREWLGAIGATAATGLAGCAGVGGAGQPVTVGSLLPLSGPGSLGALAADHQRAIDTAVEHANRGGGINGRDVVHVSKDTEADPSVAADRYATLAADESPLAIVGPVLSGVTTALTEQAAADAQLLVSPSTTAPAIATAGRSDGQKFVARTCPNDSQQAAVMAKIVDDDMYAAADTATILYVDNAFGAALADVLADRLGADLLASVPYQGGTDTPGGPVDDALAPDPDAVAFIGSPGSSSGVIDELVGREYGGEIALSSALASASSPPSWNGAYTATVNSASTVGTKRLRRALSDATPLQPYTENAYDAAALALLAASYSGDPTPRAVAGALQSVSGGVGHSITVGDFGRATDLIDAGRELNYNGATGNVDLTAALEPVTGYLIQQLTDAGIETRELLKSGYFTDGGDA</sequence>
<organism evidence="3 5">
    <name type="scientific">Halobacterium salinarum (strain ATCC 33171 / DSM 3754 / JCM 8978 / NBRC 102687 / NCIMB 764 / 91-R6)</name>
    <dbReference type="NCBI Taxonomy" id="2597657"/>
    <lineage>
        <taxon>Archaea</taxon>
        <taxon>Methanobacteriati</taxon>
        <taxon>Methanobacteriota</taxon>
        <taxon>Stenosarchaea group</taxon>
        <taxon>Halobacteria</taxon>
        <taxon>Halobacteriales</taxon>
        <taxon>Halobacteriaceae</taxon>
        <taxon>Halobacterium</taxon>
    </lineage>
</organism>
<accession>A0A4D6GY44</accession>
<dbReference type="PROSITE" id="PS51318">
    <property type="entry name" value="TAT"/>
    <property type="match status" value="1"/>
</dbReference>
<dbReference type="Pfam" id="PF13458">
    <property type="entry name" value="Peripla_BP_6"/>
    <property type="match status" value="1"/>
</dbReference>
<dbReference type="PROSITE" id="PS51257">
    <property type="entry name" value="PROKAR_LIPOPROTEIN"/>
    <property type="match status" value="1"/>
</dbReference>
<dbReference type="InterPro" id="IPR028081">
    <property type="entry name" value="Leu-bd"/>
</dbReference>
<dbReference type="InterPro" id="IPR006311">
    <property type="entry name" value="TAT_signal"/>
</dbReference>
<feature type="domain" description="Leucine-binding protein" evidence="2">
    <location>
        <begin position="33"/>
        <end position="340"/>
    </location>
</feature>
<dbReference type="Proteomes" id="UP000296216">
    <property type="component" value="Chromosome"/>
</dbReference>
<dbReference type="InterPro" id="IPR028082">
    <property type="entry name" value="Peripla_BP_I"/>
</dbReference>
<gene>
    <name evidence="3" type="primary">basB</name>
    <name evidence="4" type="ORF">APQ99_00318</name>
    <name evidence="3" type="ORF">HBSAL_09490</name>
</gene>
<name>A0A4D6GY44_HALS9</name>
<evidence type="ECO:0000313" key="4">
    <source>
        <dbReference type="EMBL" id="TYO81808.1"/>
    </source>
</evidence>
<dbReference type="Proteomes" id="UP000323075">
    <property type="component" value="Unassembled WGS sequence"/>
</dbReference>
<dbReference type="EMBL" id="VRYN01000001">
    <property type="protein sequence ID" value="TYO81808.1"/>
    <property type="molecule type" value="Genomic_DNA"/>
</dbReference>
<dbReference type="PANTHER" id="PTHR30483">
    <property type="entry name" value="LEUCINE-SPECIFIC-BINDING PROTEIN"/>
    <property type="match status" value="1"/>
</dbReference>
<dbReference type="InterPro" id="IPR051010">
    <property type="entry name" value="BCAA_transport"/>
</dbReference>
<dbReference type="RefSeq" id="WP_010903360.1">
    <property type="nucleotide sequence ID" value="NZ_VRYN01000001.1"/>
</dbReference>
<dbReference type="Gene3D" id="3.40.50.2300">
    <property type="match status" value="2"/>
</dbReference>